<proteinExistence type="predicted"/>
<dbReference type="Proteomes" id="UP000187209">
    <property type="component" value="Unassembled WGS sequence"/>
</dbReference>
<name>A0A1R2CML7_9CILI</name>
<protein>
    <submittedName>
        <fullName evidence="1">Uncharacterized protein</fullName>
    </submittedName>
</protein>
<reference evidence="1 2" key="1">
    <citation type="submission" date="2016-11" db="EMBL/GenBank/DDBJ databases">
        <title>The macronuclear genome of Stentor coeruleus: a giant cell with tiny introns.</title>
        <authorList>
            <person name="Slabodnick M."/>
            <person name="Ruby J.G."/>
            <person name="Reiff S.B."/>
            <person name="Swart E.C."/>
            <person name="Gosai S."/>
            <person name="Prabakaran S."/>
            <person name="Witkowska E."/>
            <person name="Larue G.E."/>
            <person name="Fisher S."/>
            <person name="Freeman R.M."/>
            <person name="Gunawardena J."/>
            <person name="Chu W."/>
            <person name="Stover N.A."/>
            <person name="Gregory B.D."/>
            <person name="Nowacki M."/>
            <person name="Derisi J."/>
            <person name="Roy S.W."/>
            <person name="Marshall W.F."/>
            <person name="Sood P."/>
        </authorList>
    </citation>
    <scope>NUCLEOTIDE SEQUENCE [LARGE SCALE GENOMIC DNA]</scope>
    <source>
        <strain evidence="1">WM001</strain>
    </source>
</reference>
<dbReference type="AlphaFoldDB" id="A0A1R2CML7"/>
<gene>
    <name evidence="1" type="ORF">SteCoe_7512</name>
</gene>
<evidence type="ECO:0000313" key="2">
    <source>
        <dbReference type="Proteomes" id="UP000187209"/>
    </source>
</evidence>
<sequence length="72" mass="8123">MGCCESNKASENEVIVGEKLRRESDFYDVSLESPGIISSFDMENLHTSKSIYLTTRSDTIFLHTSFINNISN</sequence>
<dbReference type="EMBL" id="MPUH01000108">
    <property type="protein sequence ID" value="OMJ90215.1"/>
    <property type="molecule type" value="Genomic_DNA"/>
</dbReference>
<organism evidence="1 2">
    <name type="scientific">Stentor coeruleus</name>
    <dbReference type="NCBI Taxonomy" id="5963"/>
    <lineage>
        <taxon>Eukaryota</taxon>
        <taxon>Sar</taxon>
        <taxon>Alveolata</taxon>
        <taxon>Ciliophora</taxon>
        <taxon>Postciliodesmatophora</taxon>
        <taxon>Heterotrichea</taxon>
        <taxon>Heterotrichida</taxon>
        <taxon>Stentoridae</taxon>
        <taxon>Stentor</taxon>
    </lineage>
</organism>
<keyword evidence="2" id="KW-1185">Reference proteome</keyword>
<evidence type="ECO:0000313" key="1">
    <source>
        <dbReference type="EMBL" id="OMJ90215.1"/>
    </source>
</evidence>
<accession>A0A1R2CML7</accession>
<comment type="caution">
    <text evidence="1">The sequence shown here is derived from an EMBL/GenBank/DDBJ whole genome shotgun (WGS) entry which is preliminary data.</text>
</comment>